<evidence type="ECO:0000259" key="1">
    <source>
        <dbReference type="Pfam" id="PF13751"/>
    </source>
</evidence>
<dbReference type="PANTHER" id="PTHR33408">
    <property type="entry name" value="TRANSPOSASE"/>
    <property type="match status" value="1"/>
</dbReference>
<comment type="caution">
    <text evidence="2">The sequence shown here is derived from an EMBL/GenBank/DDBJ whole genome shotgun (WGS) entry which is preliminary data.</text>
</comment>
<dbReference type="AlphaFoldDB" id="A0AB35U2V3"/>
<dbReference type="Pfam" id="PF13751">
    <property type="entry name" value="DDE_Tnp_1_6"/>
    <property type="match status" value="1"/>
</dbReference>
<dbReference type="EMBL" id="JALBUR010000006">
    <property type="protein sequence ID" value="MDX8419170.1"/>
    <property type="molecule type" value="Genomic_DNA"/>
</dbReference>
<name>A0AB35U2V3_9FIRM</name>
<sequence length="94" mass="10985">YKEVGLNVVGEELKAEARKQLDTEHGIKLKVMRSEQAEGAFAAIKEDMGFDRFHRRGLKTVKMEFLMVCLGYNLRKYHSWRLRRMAAVPHNMMS</sequence>
<dbReference type="InterPro" id="IPR025668">
    <property type="entry name" value="Tnp_DDE_dom"/>
</dbReference>
<proteinExistence type="predicted"/>
<feature type="non-terminal residue" evidence="2">
    <location>
        <position position="1"/>
    </location>
</feature>
<keyword evidence="3" id="KW-1185">Reference proteome</keyword>
<gene>
    <name evidence="2" type="ORF">MOZ60_03570</name>
</gene>
<dbReference type="Proteomes" id="UP001286174">
    <property type="component" value="Unassembled WGS sequence"/>
</dbReference>
<dbReference type="RefSeq" id="WP_370595667.1">
    <property type="nucleotide sequence ID" value="NZ_JALBUR010000006.1"/>
</dbReference>
<protein>
    <submittedName>
        <fullName evidence="2">Transposase</fullName>
    </submittedName>
</protein>
<reference evidence="2 3" key="1">
    <citation type="submission" date="2022-03" db="EMBL/GenBank/DDBJ databases">
        <title>Novel taxa within the pig intestine.</title>
        <authorList>
            <person name="Wylensek D."/>
            <person name="Bishof K."/>
            <person name="Afrizal A."/>
            <person name="Clavel T."/>
        </authorList>
    </citation>
    <scope>NUCLEOTIDE SEQUENCE [LARGE SCALE GENOMIC DNA]</scope>
    <source>
        <strain evidence="2 3">CLA-KB-P133</strain>
    </source>
</reference>
<accession>A0AB35U2V3</accession>
<feature type="domain" description="Transposase DDE" evidence="1">
    <location>
        <begin position="9"/>
        <end position="78"/>
    </location>
</feature>
<organism evidence="2 3">
    <name type="scientific">Grylomicrobium aquisgranensis</name>
    <dbReference type="NCBI Taxonomy" id="2926318"/>
    <lineage>
        <taxon>Bacteria</taxon>
        <taxon>Bacillati</taxon>
        <taxon>Bacillota</taxon>
        <taxon>Erysipelotrichia</taxon>
        <taxon>Erysipelotrichales</taxon>
        <taxon>Erysipelotrichaceae</taxon>
        <taxon>Grylomicrobium</taxon>
    </lineage>
</organism>
<dbReference type="PANTHER" id="PTHR33408:SF2">
    <property type="entry name" value="TRANSPOSASE DDE DOMAIN-CONTAINING PROTEIN"/>
    <property type="match status" value="1"/>
</dbReference>
<evidence type="ECO:0000313" key="3">
    <source>
        <dbReference type="Proteomes" id="UP001286174"/>
    </source>
</evidence>
<evidence type="ECO:0000313" key="2">
    <source>
        <dbReference type="EMBL" id="MDX8419170.1"/>
    </source>
</evidence>